<dbReference type="SUPFAM" id="SSF52151">
    <property type="entry name" value="FabD/lysophospholipase-like"/>
    <property type="match status" value="1"/>
</dbReference>
<name>A0A6C0CVN0_9ZZZZ</name>
<dbReference type="PANTHER" id="PTHR46394:SF1">
    <property type="entry name" value="PNPLA DOMAIN-CONTAINING PROTEIN"/>
    <property type="match status" value="1"/>
</dbReference>
<dbReference type="InterPro" id="IPR002641">
    <property type="entry name" value="PNPLA_dom"/>
</dbReference>
<dbReference type="PANTHER" id="PTHR46394">
    <property type="entry name" value="ANNEXIN"/>
    <property type="match status" value="1"/>
</dbReference>
<dbReference type="AlphaFoldDB" id="A0A6C0CVN0"/>
<feature type="domain" description="PNPLA" evidence="2">
    <location>
        <begin position="6"/>
        <end position="190"/>
    </location>
</feature>
<dbReference type="EMBL" id="MN739493">
    <property type="protein sequence ID" value="QHT08283.1"/>
    <property type="molecule type" value="Genomic_DNA"/>
</dbReference>
<dbReference type="InterPro" id="IPR052580">
    <property type="entry name" value="Lipid_Hydrolase"/>
</dbReference>
<evidence type="ECO:0000259" key="2">
    <source>
        <dbReference type="PROSITE" id="PS51635"/>
    </source>
</evidence>
<dbReference type="InterPro" id="IPR016035">
    <property type="entry name" value="Acyl_Trfase/lysoPLipase"/>
</dbReference>
<organism evidence="3">
    <name type="scientific">viral metagenome</name>
    <dbReference type="NCBI Taxonomy" id="1070528"/>
    <lineage>
        <taxon>unclassified sequences</taxon>
        <taxon>metagenomes</taxon>
        <taxon>organismal metagenomes</taxon>
    </lineage>
</organism>
<keyword evidence="1" id="KW-0443">Lipid metabolism</keyword>
<dbReference type="Gene3D" id="3.40.1090.10">
    <property type="entry name" value="Cytosolic phospholipase A2 catalytic domain"/>
    <property type="match status" value="2"/>
</dbReference>
<protein>
    <recommendedName>
        <fullName evidence="2">PNPLA domain-containing protein</fullName>
    </recommendedName>
</protein>
<accession>A0A6C0CVN0</accession>
<dbReference type="Pfam" id="PF01734">
    <property type="entry name" value="Patatin"/>
    <property type="match status" value="1"/>
</dbReference>
<evidence type="ECO:0000256" key="1">
    <source>
        <dbReference type="ARBA" id="ARBA00023098"/>
    </source>
</evidence>
<evidence type="ECO:0000313" key="3">
    <source>
        <dbReference type="EMBL" id="QHT08283.1"/>
    </source>
</evidence>
<dbReference type="PROSITE" id="PS51635">
    <property type="entry name" value="PNPLA"/>
    <property type="match status" value="1"/>
</dbReference>
<proteinExistence type="predicted"/>
<sequence length="305" mass="34940">MTIKHIVISGGGPTGLKSLGALQYLEKSDFWKIENIESIYATSAGAMIGLLIVMKIKWNYINDYVVKRPWHEVFDISINQIFEAFSKKGLFDEKVIDIFFTPFFNAIDLSINTTMRELYEYSKIDFHVFSLEMNQFEMIDVSHNSHPNLKVFDAIHMTTALPLVITPRCVGDKCYVDGGVVSNYPLNYCIQNNKISDENLREILGVRNNYENDENAKTNIVNNESTILDYITIFINKLVMNVDTEPKQIKIPNEVVYKTQNLNFAFLKSTISSSEEREKLLKDGIEAAESFLSLTQNKNDKVDEK</sequence>
<reference evidence="3" key="1">
    <citation type="journal article" date="2020" name="Nature">
        <title>Giant virus diversity and host interactions through global metagenomics.</title>
        <authorList>
            <person name="Schulz F."/>
            <person name="Roux S."/>
            <person name="Paez-Espino D."/>
            <person name="Jungbluth S."/>
            <person name="Walsh D.A."/>
            <person name="Denef V.J."/>
            <person name="McMahon K.D."/>
            <person name="Konstantinidis K.T."/>
            <person name="Eloe-Fadrosh E.A."/>
            <person name="Kyrpides N.C."/>
            <person name="Woyke T."/>
        </authorList>
    </citation>
    <scope>NUCLEOTIDE SEQUENCE</scope>
    <source>
        <strain evidence="3">GVMAG-M-3300022752-66</strain>
    </source>
</reference>
<dbReference type="GO" id="GO:0006629">
    <property type="term" value="P:lipid metabolic process"/>
    <property type="evidence" value="ECO:0007669"/>
    <property type="project" value="UniProtKB-KW"/>
</dbReference>